<dbReference type="Gene3D" id="3.30.310.50">
    <property type="entry name" value="Alpha-D-phosphohexomutase, C-terminal domain"/>
    <property type="match status" value="1"/>
</dbReference>
<dbReference type="Pfam" id="PF00408">
    <property type="entry name" value="PGM_PMM_IV"/>
    <property type="match status" value="1"/>
</dbReference>
<dbReference type="Gene3D" id="3.40.120.10">
    <property type="entry name" value="Alpha-D-Glucose-1,6-Bisphosphate, subunit A, domain 3"/>
    <property type="match status" value="3"/>
</dbReference>
<dbReference type="InterPro" id="IPR005841">
    <property type="entry name" value="Alpha-D-phosphohexomutase_SF"/>
</dbReference>
<dbReference type="InterPro" id="IPR036900">
    <property type="entry name" value="A-D-PHexomutase_C_sf"/>
</dbReference>
<dbReference type="PANTHER" id="PTHR43771:SF1">
    <property type="entry name" value="PHOSPHOMANNOMUTASE"/>
    <property type="match status" value="1"/>
</dbReference>
<keyword evidence="4 7" id="KW-0479">Metal-binding</keyword>
<evidence type="ECO:0000256" key="6">
    <source>
        <dbReference type="ARBA" id="ARBA00023235"/>
    </source>
</evidence>
<dbReference type="InterPro" id="IPR016055">
    <property type="entry name" value="A-D-PHexomutase_a/b/a-I/II/III"/>
</dbReference>
<dbReference type="PROSITE" id="PS00710">
    <property type="entry name" value="PGM_PMM"/>
    <property type="match status" value="1"/>
</dbReference>
<protein>
    <recommendedName>
        <fullName evidence="14">Phosphomannomutase/phosphoglucomutase</fullName>
    </recommendedName>
</protein>
<comment type="similarity">
    <text evidence="2 7">Belongs to the phosphohexose mutase family.</text>
</comment>
<feature type="domain" description="Alpha-D-phosphohexomutase C-terminal" evidence="8">
    <location>
        <begin position="369"/>
        <end position="437"/>
    </location>
</feature>
<comment type="caution">
    <text evidence="12">The sequence shown here is derived from an EMBL/GenBank/DDBJ whole genome shotgun (WGS) entry which is preliminary data.</text>
</comment>
<dbReference type="Pfam" id="PF02879">
    <property type="entry name" value="PGM_PMM_II"/>
    <property type="match status" value="1"/>
</dbReference>
<dbReference type="InterPro" id="IPR016066">
    <property type="entry name" value="A-D-PHexomutase_CS"/>
</dbReference>
<dbReference type="GO" id="GO:0016868">
    <property type="term" value="F:intramolecular phosphotransferase activity"/>
    <property type="evidence" value="ECO:0007669"/>
    <property type="project" value="InterPro"/>
</dbReference>
<dbReference type="PANTHER" id="PTHR43771">
    <property type="entry name" value="PHOSPHOMANNOMUTASE"/>
    <property type="match status" value="1"/>
</dbReference>
<evidence type="ECO:0000313" key="12">
    <source>
        <dbReference type="EMBL" id="OGY93129.1"/>
    </source>
</evidence>
<dbReference type="STRING" id="1798553.A3H70_05680"/>
<evidence type="ECO:0000259" key="10">
    <source>
        <dbReference type="Pfam" id="PF02879"/>
    </source>
</evidence>
<dbReference type="Pfam" id="PF02878">
    <property type="entry name" value="PGM_PMM_I"/>
    <property type="match status" value="1"/>
</dbReference>
<evidence type="ECO:0000259" key="9">
    <source>
        <dbReference type="Pfam" id="PF02878"/>
    </source>
</evidence>
<dbReference type="InterPro" id="IPR005845">
    <property type="entry name" value="A-D-PHexomutase_a/b/a-II"/>
</dbReference>
<dbReference type="SUPFAM" id="SSF55957">
    <property type="entry name" value="Phosphoglucomutase, C-terminal domain"/>
    <property type="match status" value="1"/>
</dbReference>
<name>A0A1G2BXA0_9BACT</name>
<dbReference type="PRINTS" id="PR00509">
    <property type="entry name" value="PGMPMM"/>
</dbReference>
<comment type="cofactor">
    <cofactor evidence="1">
        <name>Mg(2+)</name>
        <dbReference type="ChEBI" id="CHEBI:18420"/>
    </cofactor>
</comment>
<dbReference type="GO" id="GO:0005975">
    <property type="term" value="P:carbohydrate metabolic process"/>
    <property type="evidence" value="ECO:0007669"/>
    <property type="project" value="InterPro"/>
</dbReference>
<keyword evidence="5 7" id="KW-0460">Magnesium</keyword>
<reference evidence="12 13" key="1">
    <citation type="journal article" date="2016" name="Nat. Commun.">
        <title>Thousands of microbial genomes shed light on interconnected biogeochemical processes in an aquifer system.</title>
        <authorList>
            <person name="Anantharaman K."/>
            <person name="Brown C.T."/>
            <person name="Hug L.A."/>
            <person name="Sharon I."/>
            <person name="Castelle C.J."/>
            <person name="Probst A.J."/>
            <person name="Thomas B.C."/>
            <person name="Singh A."/>
            <person name="Wilkins M.J."/>
            <person name="Karaoz U."/>
            <person name="Brodie E.L."/>
            <person name="Williams K.H."/>
            <person name="Hubbard S.S."/>
            <person name="Banfield J.F."/>
        </authorList>
    </citation>
    <scope>NUCLEOTIDE SEQUENCE [LARGE SCALE GENOMIC DNA]</scope>
</reference>
<accession>A0A1G2BXA0</accession>
<dbReference type="Pfam" id="PF02880">
    <property type="entry name" value="PGM_PMM_III"/>
    <property type="match status" value="1"/>
</dbReference>
<feature type="domain" description="Alpha-D-phosphohexomutase alpha/beta/alpha" evidence="10">
    <location>
        <begin position="148"/>
        <end position="247"/>
    </location>
</feature>
<keyword evidence="3" id="KW-0597">Phosphoprotein</keyword>
<organism evidence="12 13">
    <name type="scientific">Candidatus Komeilibacteria bacterium RIFCSPLOWO2_02_FULL_48_11</name>
    <dbReference type="NCBI Taxonomy" id="1798553"/>
    <lineage>
        <taxon>Bacteria</taxon>
        <taxon>Candidatus Komeiliibacteriota</taxon>
    </lineage>
</organism>
<dbReference type="InterPro" id="IPR005844">
    <property type="entry name" value="A-D-PHexomutase_a/b/a-I"/>
</dbReference>
<evidence type="ECO:0000259" key="8">
    <source>
        <dbReference type="Pfam" id="PF00408"/>
    </source>
</evidence>
<dbReference type="AlphaFoldDB" id="A0A1G2BXA0"/>
<proteinExistence type="inferred from homology"/>
<dbReference type="Proteomes" id="UP000178109">
    <property type="component" value="Unassembled WGS sequence"/>
</dbReference>
<evidence type="ECO:0000256" key="2">
    <source>
        <dbReference type="ARBA" id="ARBA00010231"/>
    </source>
</evidence>
<dbReference type="EMBL" id="MHKO01000004">
    <property type="protein sequence ID" value="OGY93129.1"/>
    <property type="molecule type" value="Genomic_DNA"/>
</dbReference>
<evidence type="ECO:0000313" key="13">
    <source>
        <dbReference type="Proteomes" id="UP000178109"/>
    </source>
</evidence>
<dbReference type="InterPro" id="IPR005846">
    <property type="entry name" value="A-D-PHexomutase_a/b/a-III"/>
</dbReference>
<evidence type="ECO:0000256" key="3">
    <source>
        <dbReference type="ARBA" id="ARBA00022553"/>
    </source>
</evidence>
<evidence type="ECO:0000256" key="4">
    <source>
        <dbReference type="ARBA" id="ARBA00022723"/>
    </source>
</evidence>
<dbReference type="InterPro" id="IPR005843">
    <property type="entry name" value="A-D-PHexomutase_C"/>
</dbReference>
<sequence>MSIEPKIFKAYDIRGVFPTEVNAETAYQIGRAFAVYTQAAKVVVGRDVRLSGPELFQALARGITEQGADVLDVGLVSTDMFYYACGSMGLPGITVTASHNPKEYNGFKLVRQMPELVSGEKIRVLVLAGNFPESSKKGVITPLEIKDGYRDKVLSLVDIKKLKPKKIVLDPANGLGGSAWDIVKEGLPAETMPLFYEPDGNFPNHGGDPLKEENRVDLQKKVSEVKADLGFAIDTDGDRLFAIDGTGAYLPSDFLGALLAQYLIKRHNGGTIVHDAIMGWAVRDLVAASGGKTFTSRVGHVFMKAEMEKQNAIFGLEKSGHYYLPDFYWAETAVGMALLVWEMIDESGQTLEQLAAPLREKYFMSEQINKPVSDPDAIMARIKETYQKDFKVEEMDGVSVIADNWHANMRKSNTEPLLRLNVEAVGDKALMEKKRDELLSFMV</sequence>
<dbReference type="SUPFAM" id="SSF53738">
    <property type="entry name" value="Phosphoglucomutase, first 3 domains"/>
    <property type="match status" value="3"/>
</dbReference>
<keyword evidence="6" id="KW-0413">Isomerase</keyword>
<evidence type="ECO:0000256" key="7">
    <source>
        <dbReference type="RuleBase" id="RU004326"/>
    </source>
</evidence>
<feature type="domain" description="Alpha-D-phosphohexomutase alpha/beta/alpha" evidence="11">
    <location>
        <begin position="252"/>
        <end position="361"/>
    </location>
</feature>
<evidence type="ECO:0008006" key="14">
    <source>
        <dbReference type="Google" id="ProtNLM"/>
    </source>
</evidence>
<evidence type="ECO:0000256" key="5">
    <source>
        <dbReference type="ARBA" id="ARBA00022842"/>
    </source>
</evidence>
<dbReference type="GO" id="GO:0000287">
    <property type="term" value="F:magnesium ion binding"/>
    <property type="evidence" value="ECO:0007669"/>
    <property type="project" value="InterPro"/>
</dbReference>
<gene>
    <name evidence="12" type="ORF">A3H70_05680</name>
</gene>
<dbReference type="CDD" id="cd03089">
    <property type="entry name" value="PMM_PGM"/>
    <property type="match status" value="1"/>
</dbReference>
<evidence type="ECO:0000259" key="11">
    <source>
        <dbReference type="Pfam" id="PF02880"/>
    </source>
</evidence>
<feature type="domain" description="Alpha-D-phosphohexomutase alpha/beta/alpha" evidence="9">
    <location>
        <begin position="6"/>
        <end position="112"/>
    </location>
</feature>
<evidence type="ECO:0000256" key="1">
    <source>
        <dbReference type="ARBA" id="ARBA00001946"/>
    </source>
</evidence>